<dbReference type="InterPro" id="IPR036514">
    <property type="entry name" value="SGNH_hydro_sf"/>
</dbReference>
<feature type="domain" description="SGNH hydrolase-type esterase" evidence="3">
    <location>
        <begin position="67"/>
        <end position="261"/>
    </location>
</feature>
<evidence type="ECO:0000313" key="4">
    <source>
        <dbReference type="EMBL" id="KAF4044857.1"/>
    </source>
</evidence>
<name>A0A833WLN6_PHYIN</name>
<dbReference type="InterPro" id="IPR045136">
    <property type="entry name" value="Iah1-like"/>
</dbReference>
<keyword evidence="1 4" id="KW-0378">Hydrolase</keyword>
<dbReference type="AlphaFoldDB" id="A0A833WLN6"/>
<dbReference type="PANTHER" id="PTHR14209">
    <property type="entry name" value="ISOAMYL ACETATE-HYDROLYZING ESTERASE 1"/>
    <property type="match status" value="1"/>
</dbReference>
<reference evidence="4" key="1">
    <citation type="submission" date="2020-04" db="EMBL/GenBank/DDBJ databases">
        <title>Hybrid Assembly of Korean Phytophthora infestans isolates.</title>
        <authorList>
            <person name="Prokchorchik M."/>
            <person name="Lee Y."/>
            <person name="Seo J."/>
            <person name="Cho J.-H."/>
            <person name="Park Y.-E."/>
            <person name="Jang D.-C."/>
            <person name="Im J.-S."/>
            <person name="Choi J.-G."/>
            <person name="Park H.-J."/>
            <person name="Lee G.-B."/>
            <person name="Lee Y.-G."/>
            <person name="Hong S.-Y."/>
            <person name="Cho K."/>
            <person name="Sohn K.H."/>
        </authorList>
    </citation>
    <scope>NUCLEOTIDE SEQUENCE</scope>
    <source>
        <strain evidence="4">KR_1_A1</strain>
    </source>
</reference>
<comment type="caution">
    <text evidence="4">The sequence shown here is derived from an EMBL/GenBank/DDBJ whole genome shotgun (WGS) entry which is preliminary data.</text>
</comment>
<evidence type="ECO:0000256" key="1">
    <source>
        <dbReference type="ARBA" id="ARBA00022801"/>
    </source>
</evidence>
<evidence type="ECO:0000259" key="3">
    <source>
        <dbReference type="Pfam" id="PF13472"/>
    </source>
</evidence>
<dbReference type="Proteomes" id="UP000602510">
    <property type="component" value="Unassembled WGS sequence"/>
</dbReference>
<feature type="transmembrane region" description="Helical" evidence="2">
    <location>
        <begin position="29"/>
        <end position="51"/>
    </location>
</feature>
<dbReference type="InterPro" id="IPR013830">
    <property type="entry name" value="SGNH_hydro"/>
</dbReference>
<evidence type="ECO:0000313" key="5">
    <source>
        <dbReference type="Proteomes" id="UP000602510"/>
    </source>
</evidence>
<sequence>MASAPEKPKLPPPSLPSAPAAATHNSKRFVLAFFVVAAYIAWSFGAWETVLERISMRPQLRPVILLVGDSLTEKGTIPKTNGWVTLLQYDYRRSVHVVPRGLSGYNTKWYLKYGIPSIQSEISSGAYVPSLIAIWLGANDAALPNGSAVAQHVPVESYKENLVLLVLHFQQMAPDAGILFITPPCVDDEVQEKNARKYEGDMKNMVVHSNTMAGIYAHACVETASKLGLSVLDLHTYFNNMTQWDRKNVLEDGLHLNKRGNNFMYQQLRQKIDVDFPNISHKLDRWQIPTYETWIEADPWLPDDNNSTILETS</sequence>
<protein>
    <submittedName>
        <fullName evidence="4">GDSL-like Lipase/Acylhydrolase family</fullName>
    </submittedName>
</protein>
<keyword evidence="5" id="KW-1185">Reference proteome</keyword>
<dbReference type="SUPFAM" id="SSF52266">
    <property type="entry name" value="SGNH hydrolase"/>
    <property type="match status" value="1"/>
</dbReference>
<accession>A0A833WLN6</accession>
<dbReference type="FunFam" id="3.40.50.1110:FF:000002">
    <property type="entry name" value="isoamyl acetate-hydrolyzing esterase 1 homolog"/>
    <property type="match status" value="1"/>
</dbReference>
<dbReference type="Gene3D" id="3.40.50.1110">
    <property type="entry name" value="SGNH hydrolase"/>
    <property type="match status" value="1"/>
</dbReference>
<dbReference type="PANTHER" id="PTHR14209:SF19">
    <property type="entry name" value="ISOAMYL ACETATE-HYDROLYZING ESTERASE 1 HOMOLOG"/>
    <property type="match status" value="1"/>
</dbReference>
<keyword evidence="2" id="KW-0472">Membrane</keyword>
<proteinExistence type="predicted"/>
<organism evidence="4 5">
    <name type="scientific">Phytophthora infestans</name>
    <name type="common">Potato late blight agent</name>
    <name type="synonym">Botrytis infestans</name>
    <dbReference type="NCBI Taxonomy" id="4787"/>
    <lineage>
        <taxon>Eukaryota</taxon>
        <taxon>Sar</taxon>
        <taxon>Stramenopiles</taxon>
        <taxon>Oomycota</taxon>
        <taxon>Peronosporomycetes</taxon>
        <taxon>Peronosporales</taxon>
        <taxon>Peronosporaceae</taxon>
        <taxon>Phytophthora</taxon>
    </lineage>
</organism>
<keyword evidence="2" id="KW-0812">Transmembrane</keyword>
<gene>
    <name evidence="4" type="ORF">GN244_ATG02770</name>
</gene>
<dbReference type="EMBL" id="WSZM01000058">
    <property type="protein sequence ID" value="KAF4044857.1"/>
    <property type="molecule type" value="Genomic_DNA"/>
</dbReference>
<dbReference type="Pfam" id="PF13472">
    <property type="entry name" value="Lipase_GDSL_2"/>
    <property type="match status" value="1"/>
</dbReference>
<evidence type="ECO:0000256" key="2">
    <source>
        <dbReference type="SAM" id="Phobius"/>
    </source>
</evidence>
<keyword evidence="2" id="KW-1133">Transmembrane helix</keyword>
<dbReference type="GO" id="GO:0016787">
    <property type="term" value="F:hydrolase activity"/>
    <property type="evidence" value="ECO:0007669"/>
    <property type="project" value="UniProtKB-KW"/>
</dbReference>